<accession>A0AA36EIF1</accession>
<evidence type="ECO:0000256" key="1">
    <source>
        <dbReference type="SAM" id="MobiDB-lite"/>
    </source>
</evidence>
<proteinExistence type="predicted"/>
<evidence type="ECO:0000313" key="2">
    <source>
        <dbReference type="EMBL" id="CAI9294565.1"/>
    </source>
</evidence>
<dbReference type="AlphaFoldDB" id="A0AA36EIF1"/>
<feature type="compositionally biased region" description="Low complexity" evidence="1">
    <location>
        <begin position="21"/>
        <end position="37"/>
    </location>
</feature>
<name>A0AA36EIF1_LACSI</name>
<organism evidence="2 3">
    <name type="scientific">Lactuca saligna</name>
    <name type="common">Willowleaf lettuce</name>
    <dbReference type="NCBI Taxonomy" id="75948"/>
    <lineage>
        <taxon>Eukaryota</taxon>
        <taxon>Viridiplantae</taxon>
        <taxon>Streptophyta</taxon>
        <taxon>Embryophyta</taxon>
        <taxon>Tracheophyta</taxon>
        <taxon>Spermatophyta</taxon>
        <taxon>Magnoliopsida</taxon>
        <taxon>eudicotyledons</taxon>
        <taxon>Gunneridae</taxon>
        <taxon>Pentapetalae</taxon>
        <taxon>asterids</taxon>
        <taxon>campanulids</taxon>
        <taxon>Asterales</taxon>
        <taxon>Asteraceae</taxon>
        <taxon>Cichorioideae</taxon>
        <taxon>Cichorieae</taxon>
        <taxon>Lactucinae</taxon>
        <taxon>Lactuca</taxon>
    </lineage>
</organism>
<protein>
    <submittedName>
        <fullName evidence="2">Uncharacterized protein</fullName>
    </submittedName>
</protein>
<feature type="region of interest" description="Disordered" evidence="1">
    <location>
        <begin position="1"/>
        <end position="43"/>
    </location>
</feature>
<dbReference type="EMBL" id="OX465083">
    <property type="protein sequence ID" value="CAI9294565.1"/>
    <property type="molecule type" value="Genomic_DNA"/>
</dbReference>
<keyword evidence="3" id="KW-1185">Reference proteome</keyword>
<evidence type="ECO:0000313" key="3">
    <source>
        <dbReference type="Proteomes" id="UP001177003"/>
    </source>
</evidence>
<gene>
    <name evidence="2" type="ORF">LSALG_LOCUS33542</name>
</gene>
<sequence length="100" mass="11230">MIQGSSLPLRIRTSLPSGNLTTSPISKSHHISSPTPSLKRKKRKMEKVMRVAVPHHKVLLPWVVLAYPIKLDTQRITSNIWININRSISASTLTIKISRA</sequence>
<dbReference type="Proteomes" id="UP001177003">
    <property type="component" value="Chromosome 7"/>
</dbReference>
<reference evidence="2" key="1">
    <citation type="submission" date="2023-04" db="EMBL/GenBank/DDBJ databases">
        <authorList>
            <person name="Vijverberg K."/>
            <person name="Xiong W."/>
            <person name="Schranz E."/>
        </authorList>
    </citation>
    <scope>NUCLEOTIDE SEQUENCE</scope>
</reference>